<feature type="region of interest" description="Disordered" evidence="1">
    <location>
        <begin position="882"/>
        <end position="925"/>
    </location>
</feature>
<feature type="compositionally biased region" description="Polar residues" evidence="1">
    <location>
        <begin position="751"/>
        <end position="761"/>
    </location>
</feature>
<dbReference type="EMBL" id="JABDTM020026306">
    <property type="protein sequence ID" value="KAH0812086.1"/>
    <property type="molecule type" value="Genomic_DNA"/>
</dbReference>
<reference evidence="2" key="1">
    <citation type="journal article" date="2020" name="J Insects Food Feed">
        <title>The yellow mealworm (Tenebrio molitor) genome: a resource for the emerging insects as food and feed industry.</title>
        <authorList>
            <person name="Eriksson T."/>
            <person name="Andere A."/>
            <person name="Kelstrup H."/>
            <person name="Emery V."/>
            <person name="Picard C."/>
        </authorList>
    </citation>
    <scope>NUCLEOTIDE SEQUENCE</scope>
    <source>
        <strain evidence="2">Stoneville</strain>
        <tissue evidence="2">Whole head</tissue>
    </source>
</reference>
<protein>
    <submittedName>
        <fullName evidence="2">Uncharacterized protein</fullName>
    </submittedName>
</protein>
<feature type="region of interest" description="Disordered" evidence="1">
    <location>
        <begin position="57"/>
        <end position="99"/>
    </location>
</feature>
<evidence type="ECO:0000313" key="2">
    <source>
        <dbReference type="EMBL" id="KAH0812086.1"/>
    </source>
</evidence>
<organism evidence="2 3">
    <name type="scientific">Tenebrio molitor</name>
    <name type="common">Yellow mealworm beetle</name>
    <dbReference type="NCBI Taxonomy" id="7067"/>
    <lineage>
        <taxon>Eukaryota</taxon>
        <taxon>Metazoa</taxon>
        <taxon>Ecdysozoa</taxon>
        <taxon>Arthropoda</taxon>
        <taxon>Hexapoda</taxon>
        <taxon>Insecta</taxon>
        <taxon>Pterygota</taxon>
        <taxon>Neoptera</taxon>
        <taxon>Endopterygota</taxon>
        <taxon>Coleoptera</taxon>
        <taxon>Polyphaga</taxon>
        <taxon>Cucujiformia</taxon>
        <taxon>Tenebrionidae</taxon>
        <taxon>Tenebrio</taxon>
    </lineage>
</organism>
<evidence type="ECO:0000256" key="1">
    <source>
        <dbReference type="SAM" id="MobiDB-lite"/>
    </source>
</evidence>
<feature type="compositionally biased region" description="Basic and acidic residues" evidence="1">
    <location>
        <begin position="612"/>
        <end position="622"/>
    </location>
</feature>
<dbReference type="AlphaFoldDB" id="A0A8J6HCU1"/>
<feature type="region of interest" description="Disordered" evidence="1">
    <location>
        <begin position="260"/>
        <end position="290"/>
    </location>
</feature>
<feature type="compositionally biased region" description="Acidic residues" evidence="1">
    <location>
        <begin position="893"/>
        <end position="913"/>
    </location>
</feature>
<feature type="region of interest" description="Disordered" evidence="1">
    <location>
        <begin position="372"/>
        <end position="429"/>
    </location>
</feature>
<feature type="compositionally biased region" description="Pro residues" evidence="1">
    <location>
        <begin position="69"/>
        <end position="83"/>
    </location>
</feature>
<feature type="compositionally biased region" description="Polar residues" evidence="1">
    <location>
        <begin position="277"/>
        <end position="290"/>
    </location>
</feature>
<feature type="compositionally biased region" description="Basic and acidic residues" evidence="1">
    <location>
        <begin position="733"/>
        <end position="750"/>
    </location>
</feature>
<gene>
    <name evidence="2" type="ORF">GEV33_010707</name>
</gene>
<comment type="caution">
    <text evidence="2">The sequence shown here is derived from an EMBL/GenBank/DDBJ whole genome shotgun (WGS) entry which is preliminary data.</text>
</comment>
<sequence>MCLVQLLSHTDAQIRQDTISSDGWRPIIGTRKPSYYTPDSSDIYKYDVVSTLSPTMTALPPTASVGPSKRPPPFRGSPKPPHSPGRKIPHQKYPQPNPYYALPTHETHGPHIPLGAVIHTRPSQIGHLKPHVTSSKPFVSVPPNNIQFSTNKRNIKPLRIPTSTTSYRDDIFTASATSGSYSLYKKNQVSNIKPRETVDLGLPGTNHYSIQQPHAHIEFTNRFALPPTSESVFQQYNNPPIPQYVFGKHPQSNDVNYQFHNQNDDFSRNLVPPPHIYQSQDNGRGKQQQNNFGEKAQLQLKKPNVPENVVLQVPPFQFGSSKDNASPVEVQVTKEKLNVFHNDVPQNYNGQYLEFSFQSNRKPTEIPRYEVTEGKIWEQPPPQRPIRTRKPSSSPKQRPELDLNQPAFLPTPYRPEGQSLAPTSPTQSEVSTIFTKLSKLQRNKEVTTPNPFGYNVKEVSTHYPIFGKPVFGEPPHSSQELSNDITTHQHHEEVVTTTREPQRIRPHRRRRPDRRTTTTTTTTEVPVEVESYSSQKVQENEAPASAETERPIRQRRPTRYRTTTPATEVEETYTKASRGRNRYRHRNTDNFNYESIRTRPRPSRVETTTKMPENHKSEEEHYGQSGEVMYSESEEAASEKSEEIEESPKAETIELELPGRHYPTEPPKKVRYETIRPFIIITTTEKTPTTNLVIPENEVDSSSESSTEEATTTAAPTTTTTTANPHRIRGRPLKFDNSNRPRFSVKDYRQKLSQYSTTSAPETHRTTSESVRIRLPSRLRRPSTAPTNNHEEESTEPVRSKFVPKDARHGGTTQEANEAVITEKQVKSVNTRLRPFGRYKSTTAATTTTPKVSIKPNLFNRKRPPMLSLRSKIYNKYNKNSTEAVTERATTTEESEVEETTEEYDREAEEDSITEASWMKSTSTEENLDVDTTTVGDISKVDSNMYSQRVSDLTSSAKNDYNTPGLFKSVAPTSRRIPNYFTISTDDPILPIEAFFPNIKDKMRDKDF</sequence>
<feature type="compositionally biased region" description="Polar residues" evidence="1">
    <location>
        <begin position="420"/>
        <end position="429"/>
    </location>
</feature>
<dbReference type="Proteomes" id="UP000719412">
    <property type="component" value="Unassembled WGS sequence"/>
</dbReference>
<evidence type="ECO:0000313" key="3">
    <source>
        <dbReference type="Proteomes" id="UP000719412"/>
    </source>
</evidence>
<reference evidence="2" key="2">
    <citation type="submission" date="2021-08" db="EMBL/GenBank/DDBJ databases">
        <authorList>
            <person name="Eriksson T."/>
        </authorList>
    </citation>
    <scope>NUCLEOTIDE SEQUENCE</scope>
    <source>
        <strain evidence="2">Stoneville</strain>
        <tissue evidence="2">Whole head</tissue>
    </source>
</reference>
<feature type="compositionally biased region" description="Low complexity" evidence="1">
    <location>
        <begin position="702"/>
        <end position="723"/>
    </location>
</feature>
<feature type="compositionally biased region" description="Basic and acidic residues" evidence="1">
    <location>
        <begin position="789"/>
        <end position="809"/>
    </location>
</feature>
<accession>A0A8J6HCU1</accession>
<keyword evidence="3" id="KW-1185">Reference proteome</keyword>
<feature type="compositionally biased region" description="Basic and acidic residues" evidence="1">
    <location>
        <begin position="637"/>
        <end position="668"/>
    </location>
</feature>
<feature type="region of interest" description="Disordered" evidence="1">
    <location>
        <begin position="597"/>
        <end position="668"/>
    </location>
</feature>
<proteinExistence type="predicted"/>
<feature type="region of interest" description="Disordered" evidence="1">
    <location>
        <begin position="489"/>
        <end position="579"/>
    </location>
</feature>
<feature type="region of interest" description="Disordered" evidence="1">
    <location>
        <begin position="697"/>
        <end position="817"/>
    </location>
</feature>
<feature type="compositionally biased region" description="Basic residues" evidence="1">
    <location>
        <begin position="504"/>
        <end position="513"/>
    </location>
</feature>
<feature type="compositionally biased region" description="Low complexity" evidence="1">
    <location>
        <begin position="517"/>
        <end position="530"/>
    </location>
</feature>
<name>A0A8J6HCU1_TENMO</name>